<reference evidence="1" key="1">
    <citation type="submission" date="2023-03" db="EMBL/GenBank/DDBJ databases">
        <title>Chromosome-level genomes of two armyworms, Mythimna separata and Mythimna loreyi, provide insights into the biosynthesis and reception of sex pheromones.</title>
        <authorList>
            <person name="Zhao H."/>
        </authorList>
    </citation>
    <scope>NUCLEOTIDE SEQUENCE</scope>
    <source>
        <strain evidence="1">BeijingLab</strain>
    </source>
</reference>
<accession>A0ACC2QCT7</accession>
<organism evidence="1 2">
    <name type="scientific">Mythimna loreyi</name>
    <dbReference type="NCBI Taxonomy" id="667449"/>
    <lineage>
        <taxon>Eukaryota</taxon>
        <taxon>Metazoa</taxon>
        <taxon>Ecdysozoa</taxon>
        <taxon>Arthropoda</taxon>
        <taxon>Hexapoda</taxon>
        <taxon>Insecta</taxon>
        <taxon>Pterygota</taxon>
        <taxon>Neoptera</taxon>
        <taxon>Endopterygota</taxon>
        <taxon>Lepidoptera</taxon>
        <taxon>Glossata</taxon>
        <taxon>Ditrysia</taxon>
        <taxon>Noctuoidea</taxon>
        <taxon>Noctuidae</taxon>
        <taxon>Noctuinae</taxon>
        <taxon>Hadenini</taxon>
        <taxon>Mythimna</taxon>
    </lineage>
</organism>
<evidence type="ECO:0000313" key="2">
    <source>
        <dbReference type="Proteomes" id="UP001231649"/>
    </source>
</evidence>
<protein>
    <submittedName>
        <fullName evidence="1">Uncharacterized protein</fullName>
    </submittedName>
</protein>
<gene>
    <name evidence="1" type="ORF">PYW08_007807</name>
</gene>
<sequence length="297" mass="32168">MSQLLIVIFSLLGLINTVSNAIIQEGVCDYKISVVPQFNVTAYQGVWYDIESLPSEFQDGACNTATYNLNSAGTALNLQNTQISNGILNFTTGTAQPQVGAAGSAKFDVTIEPPGSTPVPYWVLDTDYETFALVYSCRNNTGTNTRTINSWKLGRKKGPLPNDINIRINDSIEGIESLKNASNQFITRDHSEEACSYFVDFDGPCPTTVTGVADFDVNKFLGTWYEVARYPQTAQTGQCNRAVYTASATTPGVVDVENSQVTDETRLTISGVASATEQPGVLAVNFTIGDGKLFNLY</sequence>
<keyword evidence="2" id="KW-1185">Reference proteome</keyword>
<name>A0ACC2QCT7_9NEOP</name>
<dbReference type="Proteomes" id="UP001231649">
    <property type="component" value="Chromosome 20"/>
</dbReference>
<evidence type="ECO:0000313" key="1">
    <source>
        <dbReference type="EMBL" id="KAJ8714187.1"/>
    </source>
</evidence>
<dbReference type="EMBL" id="CM056796">
    <property type="protein sequence ID" value="KAJ8714187.1"/>
    <property type="molecule type" value="Genomic_DNA"/>
</dbReference>
<comment type="caution">
    <text evidence="1">The sequence shown here is derived from an EMBL/GenBank/DDBJ whole genome shotgun (WGS) entry which is preliminary data.</text>
</comment>
<proteinExistence type="predicted"/>